<feature type="transmembrane region" description="Helical" evidence="6">
    <location>
        <begin position="224"/>
        <end position="244"/>
    </location>
</feature>
<dbReference type="PROSITE" id="PS50156">
    <property type="entry name" value="SSD"/>
    <property type="match status" value="2"/>
</dbReference>
<dbReference type="AlphaFoldDB" id="A0A2S0VR33"/>
<feature type="transmembrane region" description="Helical" evidence="6">
    <location>
        <begin position="628"/>
        <end position="648"/>
    </location>
</feature>
<dbReference type="GO" id="GO:0005886">
    <property type="term" value="C:plasma membrane"/>
    <property type="evidence" value="ECO:0007669"/>
    <property type="project" value="UniProtKB-SubCell"/>
</dbReference>
<evidence type="ECO:0000313" key="8">
    <source>
        <dbReference type="EMBL" id="AWB66540.1"/>
    </source>
</evidence>
<protein>
    <submittedName>
        <fullName evidence="8">RND transporter</fullName>
    </submittedName>
</protein>
<keyword evidence="3 6" id="KW-0812">Transmembrane</keyword>
<feature type="transmembrane region" description="Helical" evidence="6">
    <location>
        <begin position="730"/>
        <end position="753"/>
    </location>
</feature>
<evidence type="ECO:0000259" key="7">
    <source>
        <dbReference type="PROSITE" id="PS50156"/>
    </source>
</evidence>
<dbReference type="PANTHER" id="PTHR33406">
    <property type="entry name" value="MEMBRANE PROTEIN MJ1562-RELATED"/>
    <property type="match status" value="1"/>
</dbReference>
<dbReference type="InterPro" id="IPR000731">
    <property type="entry name" value="SSD"/>
</dbReference>
<evidence type="ECO:0000256" key="6">
    <source>
        <dbReference type="SAM" id="Phobius"/>
    </source>
</evidence>
<dbReference type="PANTHER" id="PTHR33406:SF13">
    <property type="entry name" value="MEMBRANE PROTEIN YDFJ"/>
    <property type="match status" value="1"/>
</dbReference>
<dbReference type="SUPFAM" id="SSF82866">
    <property type="entry name" value="Multidrug efflux transporter AcrB transmembrane domain"/>
    <property type="match status" value="2"/>
</dbReference>
<evidence type="ECO:0000313" key="9">
    <source>
        <dbReference type="Proteomes" id="UP000244441"/>
    </source>
</evidence>
<name>A0A2S0VR33_9ALTE</name>
<evidence type="ECO:0000256" key="3">
    <source>
        <dbReference type="ARBA" id="ARBA00022692"/>
    </source>
</evidence>
<dbReference type="RefSeq" id="WP_108602603.1">
    <property type="nucleotide sequence ID" value="NZ_CP026604.1"/>
</dbReference>
<dbReference type="InterPro" id="IPR050545">
    <property type="entry name" value="Mycobact_MmpL"/>
</dbReference>
<feature type="transmembrane region" description="Helical" evidence="6">
    <location>
        <begin position="399"/>
        <end position="418"/>
    </location>
</feature>
<evidence type="ECO:0000256" key="5">
    <source>
        <dbReference type="ARBA" id="ARBA00023136"/>
    </source>
</evidence>
<feature type="transmembrane region" description="Helical" evidence="6">
    <location>
        <begin position="251"/>
        <end position="272"/>
    </location>
</feature>
<dbReference type="Proteomes" id="UP000244441">
    <property type="component" value="Chromosome"/>
</dbReference>
<feature type="domain" description="SSD" evidence="7">
    <location>
        <begin position="247"/>
        <end position="372"/>
    </location>
</feature>
<comment type="subcellular location">
    <subcellularLocation>
        <location evidence="1">Cell membrane</location>
        <topology evidence="1">Multi-pass membrane protein</topology>
    </subcellularLocation>
</comment>
<evidence type="ECO:0000256" key="2">
    <source>
        <dbReference type="ARBA" id="ARBA00022475"/>
    </source>
</evidence>
<dbReference type="Pfam" id="PF03176">
    <property type="entry name" value="MMPL"/>
    <property type="match status" value="2"/>
</dbReference>
<accession>A0A2S0VR33</accession>
<dbReference type="Gene3D" id="1.20.1640.10">
    <property type="entry name" value="Multidrug efflux transporter AcrB transmembrane domain"/>
    <property type="match status" value="2"/>
</dbReference>
<dbReference type="OrthoDB" id="9803781at2"/>
<reference evidence="8 9" key="1">
    <citation type="submission" date="2018-01" db="EMBL/GenBank/DDBJ databases">
        <title>Genome sequence of a Cantenovulum-like bacteria.</title>
        <authorList>
            <person name="Tan W.R."/>
            <person name="Lau N.-S."/>
            <person name="Go F."/>
            <person name="Amirul A.-A.A."/>
        </authorList>
    </citation>
    <scope>NUCLEOTIDE SEQUENCE [LARGE SCALE GENOMIC DNA]</scope>
    <source>
        <strain evidence="8 9">CCB-QB4</strain>
    </source>
</reference>
<keyword evidence="5 6" id="KW-0472">Membrane</keyword>
<proteinExistence type="predicted"/>
<dbReference type="KEGG" id="cate:C2869_08905"/>
<keyword evidence="2" id="KW-1003">Cell membrane</keyword>
<gene>
    <name evidence="8" type="ORF">C2869_08905</name>
</gene>
<feature type="domain" description="SSD" evidence="7">
    <location>
        <begin position="626"/>
        <end position="753"/>
    </location>
</feature>
<sequence>MKLGFIQLILQKPWLILLTSLLVVMGLGVGAGNLTFRGDYKVFFGEENPQLQGFEAMQKTFNKNDNVSIIIAPKSGNVFEPEVLELVYNITDEAWQTPYSTRIDSITNYQHTEAEDDDLLVEDLLLDPADLTAEKIAKIKAVSTNEPMLVNRLISPSGHVTMINVTVQMPEKNKNEEVIEVSSFTRDIVTKYKASHPNIDFHLAGIVMMNNSFLEEAINDSKTLVPFMYITILVMLTVFLRSFLGMISTLLVVLLSIIATLGGAGWAGFYMSTPTVNVPVLVMTLAVADCVHIIASMNYNLRQGMKKIDAITQSLEINIGPVFITSATTAIGFLTFNFSDVPPLRDLGNMVAWGVMLAFILSVAVLPALLKILPVRIPKQTESTGAMEKFGEWVIAKRTPVLVISTIIIVAVTSLVPLNQTNDIAVDYFDQRVAFRQASDFMDENLMGVSSVDFEIDSGEENGVNKPEYLKTLSDFTQWLRGQEVVDHVYTLSDTFKNLNKNMHGDDKAYYTIPEDHELAAQYLLMYEMSLPYGLDLNNQLNIDKSAVRVTVTMDNIGSKEVIAMENAVLDWFATNAPQYKVTAASPTLMFGHIGERNMSSMLIGTTVAMVLISLLLVFALRSVKLGVISLLPNMIPAGMGFGFWALYSGNVNLGLSVVVSMSLGIVVDDTVHFLAKYKRARVSGKTAEDAVRYAFASVGRALWITTLVLATGFMVLAQSAFALNGNMGLLTALIILIALIIDFLFLPAFLILTDKKQYVTEEKQNATQQTASLA</sequence>
<feature type="transmembrane region" description="Helical" evidence="6">
    <location>
        <begin position="319"/>
        <end position="338"/>
    </location>
</feature>
<evidence type="ECO:0000256" key="1">
    <source>
        <dbReference type="ARBA" id="ARBA00004651"/>
    </source>
</evidence>
<feature type="transmembrane region" description="Helical" evidence="6">
    <location>
        <begin position="278"/>
        <end position="299"/>
    </location>
</feature>
<feature type="transmembrane region" description="Helical" evidence="6">
    <location>
        <begin position="350"/>
        <end position="370"/>
    </location>
</feature>
<feature type="transmembrane region" description="Helical" evidence="6">
    <location>
        <begin position="602"/>
        <end position="621"/>
    </location>
</feature>
<feature type="transmembrane region" description="Helical" evidence="6">
    <location>
        <begin position="702"/>
        <end position="724"/>
    </location>
</feature>
<keyword evidence="4 6" id="KW-1133">Transmembrane helix</keyword>
<dbReference type="InterPro" id="IPR004869">
    <property type="entry name" value="MMPL_dom"/>
</dbReference>
<feature type="transmembrane region" description="Helical" evidence="6">
    <location>
        <begin position="654"/>
        <end position="676"/>
    </location>
</feature>
<evidence type="ECO:0000256" key="4">
    <source>
        <dbReference type="ARBA" id="ARBA00022989"/>
    </source>
</evidence>
<organism evidence="8 9">
    <name type="scientific">Saccharobesus litoralis</name>
    <dbReference type="NCBI Taxonomy" id="2172099"/>
    <lineage>
        <taxon>Bacteria</taxon>
        <taxon>Pseudomonadati</taxon>
        <taxon>Pseudomonadota</taxon>
        <taxon>Gammaproteobacteria</taxon>
        <taxon>Alteromonadales</taxon>
        <taxon>Alteromonadaceae</taxon>
        <taxon>Saccharobesus</taxon>
    </lineage>
</organism>
<dbReference type="EMBL" id="CP026604">
    <property type="protein sequence ID" value="AWB66540.1"/>
    <property type="molecule type" value="Genomic_DNA"/>
</dbReference>
<keyword evidence="9" id="KW-1185">Reference proteome</keyword>